<name>A0A8X7BXC3_9ARAC</name>
<feature type="region of interest" description="Disordered" evidence="1">
    <location>
        <begin position="85"/>
        <end position="119"/>
    </location>
</feature>
<dbReference type="EMBL" id="BMAV01004823">
    <property type="protein sequence ID" value="GFY45379.1"/>
    <property type="molecule type" value="Genomic_DNA"/>
</dbReference>
<keyword evidence="3" id="KW-1185">Reference proteome</keyword>
<dbReference type="Proteomes" id="UP000886998">
    <property type="component" value="Unassembled WGS sequence"/>
</dbReference>
<accession>A0A8X7BXC3</accession>
<evidence type="ECO:0000313" key="3">
    <source>
        <dbReference type="Proteomes" id="UP000886998"/>
    </source>
</evidence>
<dbReference type="AlphaFoldDB" id="A0A8X7BXC3"/>
<organism evidence="2 3">
    <name type="scientific">Trichonephila inaurata madagascariensis</name>
    <dbReference type="NCBI Taxonomy" id="2747483"/>
    <lineage>
        <taxon>Eukaryota</taxon>
        <taxon>Metazoa</taxon>
        <taxon>Ecdysozoa</taxon>
        <taxon>Arthropoda</taxon>
        <taxon>Chelicerata</taxon>
        <taxon>Arachnida</taxon>
        <taxon>Araneae</taxon>
        <taxon>Araneomorphae</taxon>
        <taxon>Entelegynae</taxon>
        <taxon>Araneoidea</taxon>
        <taxon>Nephilidae</taxon>
        <taxon>Trichonephila</taxon>
        <taxon>Trichonephila inaurata</taxon>
    </lineage>
</organism>
<gene>
    <name evidence="2" type="ORF">TNIN_180701</name>
</gene>
<protein>
    <submittedName>
        <fullName evidence="2">Uncharacterized protein</fullName>
    </submittedName>
</protein>
<evidence type="ECO:0000256" key="1">
    <source>
        <dbReference type="SAM" id="MobiDB-lite"/>
    </source>
</evidence>
<reference evidence="2" key="1">
    <citation type="submission" date="2020-08" db="EMBL/GenBank/DDBJ databases">
        <title>Multicomponent nature underlies the extraordinary mechanical properties of spider dragline silk.</title>
        <authorList>
            <person name="Kono N."/>
            <person name="Nakamura H."/>
            <person name="Mori M."/>
            <person name="Yoshida Y."/>
            <person name="Ohtoshi R."/>
            <person name="Malay A.D."/>
            <person name="Moran D.A.P."/>
            <person name="Tomita M."/>
            <person name="Numata K."/>
            <person name="Arakawa K."/>
        </authorList>
    </citation>
    <scope>NUCLEOTIDE SEQUENCE</scope>
</reference>
<proteinExistence type="predicted"/>
<evidence type="ECO:0000313" key="2">
    <source>
        <dbReference type="EMBL" id="GFY45379.1"/>
    </source>
</evidence>
<sequence>MQQLICDPSRQDTYIMVAKDVFNYLTLKNREPVTSPKLINGCELLHGSLTANDPRKSSKKEKKMAERSFLLRSLLSPLYAHLQERKMHKKRQPTGHEGLNIKKLRRGNGRGGSVVDEIQ</sequence>
<comment type="caution">
    <text evidence="2">The sequence shown here is derived from an EMBL/GenBank/DDBJ whole genome shotgun (WGS) entry which is preliminary data.</text>
</comment>